<evidence type="ECO:0000313" key="3">
    <source>
        <dbReference type="Proteomes" id="UP001487740"/>
    </source>
</evidence>
<dbReference type="EMBL" id="JARAKH010000012">
    <property type="protein sequence ID" value="KAK8398201.1"/>
    <property type="molecule type" value="Genomic_DNA"/>
</dbReference>
<evidence type="ECO:0000313" key="2">
    <source>
        <dbReference type="EMBL" id="KAK8398201.1"/>
    </source>
</evidence>
<proteinExistence type="predicted"/>
<accession>A0AAW0UFK4</accession>
<gene>
    <name evidence="2" type="ORF">O3P69_003838</name>
</gene>
<comment type="caution">
    <text evidence="2">The sequence shown here is derived from an EMBL/GenBank/DDBJ whole genome shotgun (WGS) entry which is preliminary data.</text>
</comment>
<protein>
    <submittedName>
        <fullName evidence="2">Uncharacterized protein</fullName>
    </submittedName>
</protein>
<dbReference type="AlphaFoldDB" id="A0AAW0UFK4"/>
<name>A0AAW0UFK4_SCYPA</name>
<dbReference type="Proteomes" id="UP001487740">
    <property type="component" value="Unassembled WGS sequence"/>
</dbReference>
<feature type="region of interest" description="Disordered" evidence="1">
    <location>
        <begin position="45"/>
        <end position="65"/>
    </location>
</feature>
<sequence length="112" mass="12295">MFHPSLRPHKEATGEENTDVCTPYVLTSRAGSLRQASGVALVVHASPQPPGHSKQRHLPRTADQYHSPISTGEYLLCLHCVTGKRVHCQEKDKDIGDDDEIGLQSVANRASR</sequence>
<feature type="region of interest" description="Disordered" evidence="1">
    <location>
        <begin position="89"/>
        <end position="112"/>
    </location>
</feature>
<organism evidence="2 3">
    <name type="scientific">Scylla paramamosain</name>
    <name type="common">Mud crab</name>
    <dbReference type="NCBI Taxonomy" id="85552"/>
    <lineage>
        <taxon>Eukaryota</taxon>
        <taxon>Metazoa</taxon>
        <taxon>Ecdysozoa</taxon>
        <taxon>Arthropoda</taxon>
        <taxon>Crustacea</taxon>
        <taxon>Multicrustacea</taxon>
        <taxon>Malacostraca</taxon>
        <taxon>Eumalacostraca</taxon>
        <taxon>Eucarida</taxon>
        <taxon>Decapoda</taxon>
        <taxon>Pleocyemata</taxon>
        <taxon>Brachyura</taxon>
        <taxon>Eubrachyura</taxon>
        <taxon>Portunoidea</taxon>
        <taxon>Portunidae</taxon>
        <taxon>Portuninae</taxon>
        <taxon>Scylla</taxon>
    </lineage>
</organism>
<reference evidence="2 3" key="1">
    <citation type="submission" date="2023-03" db="EMBL/GenBank/DDBJ databases">
        <title>High-quality genome of Scylla paramamosain provides insights in environmental adaptation.</title>
        <authorList>
            <person name="Zhang L."/>
        </authorList>
    </citation>
    <scope>NUCLEOTIDE SEQUENCE [LARGE SCALE GENOMIC DNA]</scope>
    <source>
        <strain evidence="2">LZ_2023a</strain>
        <tissue evidence="2">Muscle</tissue>
    </source>
</reference>
<evidence type="ECO:0000256" key="1">
    <source>
        <dbReference type="SAM" id="MobiDB-lite"/>
    </source>
</evidence>
<keyword evidence="3" id="KW-1185">Reference proteome</keyword>